<dbReference type="EMBL" id="LDYG01000005">
    <property type="protein sequence ID" value="KUP08952.1"/>
    <property type="molecule type" value="Genomic_DNA"/>
</dbReference>
<dbReference type="InterPro" id="IPR013216">
    <property type="entry name" value="Methyltransf_11"/>
</dbReference>
<accession>A0A147KBU2</accession>
<evidence type="ECO:0000313" key="4">
    <source>
        <dbReference type="Proteomes" id="UP000074108"/>
    </source>
</evidence>
<dbReference type="Pfam" id="PF08241">
    <property type="entry name" value="Methyltransf_11"/>
    <property type="match status" value="1"/>
</dbReference>
<dbReference type="GO" id="GO:0016126">
    <property type="term" value="P:sterol biosynthetic process"/>
    <property type="evidence" value="ECO:0007669"/>
    <property type="project" value="TreeGrafter"/>
</dbReference>
<dbReference type="PANTHER" id="PTHR44068">
    <property type="entry name" value="ZGC:194242"/>
    <property type="match status" value="1"/>
</dbReference>
<dbReference type="InterPro" id="IPR029063">
    <property type="entry name" value="SAM-dependent_MTases_sf"/>
</dbReference>
<dbReference type="GO" id="GO:0003838">
    <property type="term" value="F:sterol 24-C-methyltransferase activity"/>
    <property type="evidence" value="ECO:0007669"/>
    <property type="project" value="TreeGrafter"/>
</dbReference>
<proteinExistence type="predicted"/>
<dbReference type="STRING" id="1150625.Q75_01700"/>
<name>A0A147KBU2_9BACI</name>
<evidence type="ECO:0000259" key="2">
    <source>
        <dbReference type="Pfam" id="PF08241"/>
    </source>
</evidence>
<dbReference type="PANTHER" id="PTHR44068:SF1">
    <property type="entry name" value="HYPOTHETICAL LOC100005854"/>
    <property type="match status" value="1"/>
</dbReference>
<evidence type="ECO:0000256" key="1">
    <source>
        <dbReference type="ARBA" id="ARBA00022679"/>
    </source>
</evidence>
<protein>
    <recommendedName>
        <fullName evidence="2">Methyltransferase type 11 domain-containing protein</fullName>
    </recommendedName>
</protein>
<reference evidence="3 4" key="1">
    <citation type="journal article" date="2016" name="Front. Microbiol.">
        <title>Microevolution Analysis of Bacillus coahuilensis Unveils Differences in Phosphorus Acquisition Strategies and Their Regulation.</title>
        <authorList>
            <person name="Gomez-Lunar Z."/>
            <person name="Hernandez-Gonzalez I."/>
            <person name="Rodriguez-Torres M.D."/>
            <person name="Souza V."/>
            <person name="Olmedo-Alvarez G."/>
        </authorList>
    </citation>
    <scope>NUCLEOTIDE SEQUENCE [LARGE SCALE GENOMIC DNA]</scope>
    <source>
        <strain evidence="4">p1.1.43</strain>
    </source>
</reference>
<dbReference type="CDD" id="cd02440">
    <property type="entry name" value="AdoMet_MTases"/>
    <property type="match status" value="1"/>
</dbReference>
<dbReference type="AlphaFoldDB" id="A0A147KBU2"/>
<comment type="caution">
    <text evidence="3">The sequence shown here is derived from an EMBL/GenBank/DDBJ whole genome shotgun (WGS) entry which is preliminary data.</text>
</comment>
<keyword evidence="1" id="KW-0808">Transferase</keyword>
<dbReference type="Proteomes" id="UP000074108">
    <property type="component" value="Unassembled WGS sequence"/>
</dbReference>
<evidence type="ECO:0000313" key="3">
    <source>
        <dbReference type="EMBL" id="KUP08952.1"/>
    </source>
</evidence>
<dbReference type="SUPFAM" id="SSF53335">
    <property type="entry name" value="S-adenosyl-L-methionine-dependent methyltransferases"/>
    <property type="match status" value="1"/>
</dbReference>
<gene>
    <name evidence="3" type="ORF">Q75_01700</name>
</gene>
<dbReference type="Gene3D" id="3.40.50.150">
    <property type="entry name" value="Vaccinia Virus protein VP39"/>
    <property type="match status" value="1"/>
</dbReference>
<sequence length="200" mass="23318">MIQNWLGKQLRQPNGLLSKWIGRYMERGNYEINSWTLNLLDVKESDVLLEVGIGNGSTLNRIVKSVSIRKIYGVDISEDMIREARKLNKRYIENGKAVLQKADISSLPFSGSVFDKVFTVHTIYFWSDINQGFREIYRVLKPKGKLYLSILDKSKMEKMQRTRTFNLLSLEEIEHVLIKNSFNIIRVHKKGSYWCIEVGK</sequence>
<keyword evidence="4" id="KW-1185">Reference proteome</keyword>
<dbReference type="RefSeq" id="WP_059350135.1">
    <property type="nucleotide sequence ID" value="NZ_LDYG01000005.1"/>
</dbReference>
<dbReference type="InterPro" id="IPR050447">
    <property type="entry name" value="Erg6_SMT_methyltransf"/>
</dbReference>
<feature type="domain" description="Methyltransferase type 11" evidence="2">
    <location>
        <begin position="49"/>
        <end position="148"/>
    </location>
</feature>
<organism evidence="3 4">
    <name type="scientific">Bacillus coahuilensis p1.1.43</name>
    <dbReference type="NCBI Taxonomy" id="1150625"/>
    <lineage>
        <taxon>Bacteria</taxon>
        <taxon>Bacillati</taxon>
        <taxon>Bacillota</taxon>
        <taxon>Bacilli</taxon>
        <taxon>Bacillales</taxon>
        <taxon>Bacillaceae</taxon>
        <taxon>Bacillus</taxon>
    </lineage>
</organism>
<dbReference type="OrthoDB" id="43862at2"/>
<dbReference type="PATRIC" id="fig|1150625.3.peg.359"/>